<gene>
    <name evidence="5" type="ORF">L798_10489</name>
</gene>
<comment type="caution">
    <text evidence="3">Lacks conserved residue(s) required for the propagation of feature annotation.</text>
</comment>
<evidence type="ECO:0000256" key="2">
    <source>
        <dbReference type="ARBA" id="ARBA00023157"/>
    </source>
</evidence>
<dbReference type="SUPFAM" id="SSF49854">
    <property type="entry name" value="Spermadhesin, CUB domain"/>
    <property type="match status" value="2"/>
</dbReference>
<evidence type="ECO:0000313" key="5">
    <source>
        <dbReference type="EMBL" id="KDR15337.1"/>
    </source>
</evidence>
<dbReference type="SMART" id="SM00042">
    <property type="entry name" value="CUB"/>
    <property type="match status" value="1"/>
</dbReference>
<dbReference type="PANTHER" id="PTHR24251">
    <property type="entry name" value="OVOCHYMASE-RELATED"/>
    <property type="match status" value="1"/>
</dbReference>
<reference evidence="5 6" key="1">
    <citation type="journal article" date="2014" name="Nat. Commun.">
        <title>Molecular traces of alternative social organization in a termite genome.</title>
        <authorList>
            <person name="Terrapon N."/>
            <person name="Li C."/>
            <person name="Robertson H.M."/>
            <person name="Ji L."/>
            <person name="Meng X."/>
            <person name="Booth W."/>
            <person name="Chen Z."/>
            <person name="Childers C.P."/>
            <person name="Glastad K.M."/>
            <person name="Gokhale K."/>
            <person name="Gowin J."/>
            <person name="Gronenberg W."/>
            <person name="Hermansen R.A."/>
            <person name="Hu H."/>
            <person name="Hunt B.G."/>
            <person name="Huylmans A.K."/>
            <person name="Khalil S.M."/>
            <person name="Mitchell R.D."/>
            <person name="Munoz-Torres M.C."/>
            <person name="Mustard J.A."/>
            <person name="Pan H."/>
            <person name="Reese J.T."/>
            <person name="Scharf M.E."/>
            <person name="Sun F."/>
            <person name="Vogel H."/>
            <person name="Xiao J."/>
            <person name="Yang W."/>
            <person name="Yang Z."/>
            <person name="Yang Z."/>
            <person name="Zhou J."/>
            <person name="Zhu J."/>
            <person name="Brent C.S."/>
            <person name="Elsik C.G."/>
            <person name="Goodisman M.A."/>
            <person name="Liberles D.A."/>
            <person name="Roe R.M."/>
            <person name="Vargo E.L."/>
            <person name="Vilcinskas A."/>
            <person name="Wang J."/>
            <person name="Bornberg-Bauer E."/>
            <person name="Korb J."/>
            <person name="Zhang G."/>
            <person name="Liebig J."/>
        </authorList>
    </citation>
    <scope>NUCLEOTIDE SEQUENCE [LARGE SCALE GENOMIC DNA]</scope>
    <source>
        <tissue evidence="5">Whole organism</tissue>
    </source>
</reference>
<dbReference type="Gene3D" id="2.60.120.290">
    <property type="entry name" value="Spermadhesin, CUB domain"/>
    <property type="match status" value="2"/>
</dbReference>
<dbReference type="InterPro" id="IPR035914">
    <property type="entry name" value="Sperma_CUB_dom_sf"/>
</dbReference>
<keyword evidence="6" id="KW-1185">Reference proteome</keyword>
<dbReference type="eggNOG" id="KOG4292">
    <property type="taxonomic scope" value="Eukaryota"/>
</dbReference>
<evidence type="ECO:0000259" key="4">
    <source>
        <dbReference type="PROSITE" id="PS01180"/>
    </source>
</evidence>
<keyword evidence="1" id="KW-0677">Repeat</keyword>
<dbReference type="AlphaFoldDB" id="A0A067QYC9"/>
<proteinExistence type="predicted"/>
<accession>A0A067QYC9</accession>
<organism evidence="5 6">
    <name type="scientific">Zootermopsis nevadensis</name>
    <name type="common">Dampwood termite</name>
    <dbReference type="NCBI Taxonomy" id="136037"/>
    <lineage>
        <taxon>Eukaryota</taxon>
        <taxon>Metazoa</taxon>
        <taxon>Ecdysozoa</taxon>
        <taxon>Arthropoda</taxon>
        <taxon>Hexapoda</taxon>
        <taxon>Insecta</taxon>
        <taxon>Pterygota</taxon>
        <taxon>Neoptera</taxon>
        <taxon>Polyneoptera</taxon>
        <taxon>Dictyoptera</taxon>
        <taxon>Blattodea</taxon>
        <taxon>Blattoidea</taxon>
        <taxon>Termitoidae</taxon>
        <taxon>Termopsidae</taxon>
        <taxon>Zootermopsis</taxon>
    </lineage>
</organism>
<evidence type="ECO:0000313" key="6">
    <source>
        <dbReference type="Proteomes" id="UP000027135"/>
    </source>
</evidence>
<evidence type="ECO:0000256" key="3">
    <source>
        <dbReference type="PROSITE-ProRule" id="PRU00059"/>
    </source>
</evidence>
<evidence type="ECO:0000256" key="1">
    <source>
        <dbReference type="ARBA" id="ARBA00022737"/>
    </source>
</evidence>
<dbReference type="STRING" id="136037.A0A067QYC9"/>
<feature type="domain" description="CUB" evidence="4">
    <location>
        <begin position="107"/>
        <end position="212"/>
    </location>
</feature>
<dbReference type="InterPro" id="IPR000859">
    <property type="entry name" value="CUB_dom"/>
</dbReference>
<keyword evidence="2" id="KW-1015">Disulfide bond</keyword>
<name>A0A067QYC9_ZOONE</name>
<dbReference type="EMBL" id="KK852830">
    <property type="protein sequence ID" value="KDR15337.1"/>
    <property type="molecule type" value="Genomic_DNA"/>
</dbReference>
<dbReference type="CDD" id="cd00041">
    <property type="entry name" value="CUB"/>
    <property type="match status" value="1"/>
</dbReference>
<sequence length="261" mass="28951">MGKSVSSIEGDPYLLRARLKLNLKLVFSCLPDNHCNAQFCDPDLYPVSSIVHMHLQGTHYPLTKATFCGHGLPIDYYSEQNTVQLSFQSNSGVEGKGFKLRYAFQGCNRNYTGVQGRIYMDQVSAECTLMIRAPDNSTIALYFMSFHQQRSEQCLESSLEVRDGATRQSPPLARLCGYELPNPIFSTGNALLLLLSADSLNYDHLDITYTTTDQVILSMSPSVFCHIFEQAPSDATVQRRGFPRGKVIPGVALSLGLPPQV</sequence>
<dbReference type="PROSITE" id="PS01180">
    <property type="entry name" value="CUB"/>
    <property type="match status" value="1"/>
</dbReference>
<dbReference type="Pfam" id="PF00431">
    <property type="entry name" value="CUB"/>
    <property type="match status" value="2"/>
</dbReference>
<dbReference type="InParanoid" id="A0A067QYC9"/>
<dbReference type="Proteomes" id="UP000027135">
    <property type="component" value="Unassembled WGS sequence"/>
</dbReference>
<protein>
    <submittedName>
        <fullName evidence="5">Cubilin</fullName>
    </submittedName>
</protein>